<feature type="transmembrane region" description="Helical" evidence="5">
    <location>
        <begin position="140"/>
        <end position="156"/>
    </location>
</feature>
<gene>
    <name evidence="6" type="ORF">KOR34_45460</name>
</gene>
<dbReference type="SUPFAM" id="SSF144091">
    <property type="entry name" value="Rhomboid-like"/>
    <property type="match status" value="1"/>
</dbReference>
<feature type="transmembrane region" description="Helical" evidence="5">
    <location>
        <begin position="83"/>
        <end position="103"/>
    </location>
</feature>
<comment type="caution">
    <text evidence="6">The sequence shown here is derived from an EMBL/GenBank/DDBJ whole genome shotgun (WGS) entry which is preliminary data.</text>
</comment>
<keyword evidence="2 5" id="KW-0812">Transmembrane</keyword>
<keyword evidence="7" id="KW-1185">Reference proteome</keyword>
<accession>A0A5C5UZW8</accession>
<feature type="transmembrane region" description="Helical" evidence="5">
    <location>
        <begin position="109"/>
        <end position="133"/>
    </location>
</feature>
<name>A0A5C5UZW8_9BACT</name>
<evidence type="ECO:0000256" key="3">
    <source>
        <dbReference type="ARBA" id="ARBA00022989"/>
    </source>
</evidence>
<evidence type="ECO:0000256" key="4">
    <source>
        <dbReference type="ARBA" id="ARBA00023136"/>
    </source>
</evidence>
<comment type="subcellular location">
    <subcellularLocation>
        <location evidence="1">Membrane</location>
        <topology evidence="1">Multi-pass membrane protein</topology>
    </subcellularLocation>
</comment>
<feature type="transmembrane region" description="Helical" evidence="5">
    <location>
        <begin position="45"/>
        <end position="71"/>
    </location>
</feature>
<dbReference type="AlphaFoldDB" id="A0A5C5UZW8"/>
<evidence type="ECO:0000313" key="6">
    <source>
        <dbReference type="EMBL" id="TWT31170.1"/>
    </source>
</evidence>
<keyword evidence="4 5" id="KW-0472">Membrane</keyword>
<dbReference type="Gene3D" id="1.20.1540.10">
    <property type="entry name" value="Rhomboid-like"/>
    <property type="match status" value="1"/>
</dbReference>
<evidence type="ECO:0000313" key="7">
    <source>
        <dbReference type="Proteomes" id="UP000316714"/>
    </source>
</evidence>
<protein>
    <recommendedName>
        <fullName evidence="8">Peptidase S54 rhomboid domain-containing protein</fullName>
    </recommendedName>
</protein>
<dbReference type="InterPro" id="IPR035952">
    <property type="entry name" value="Rhomboid-like_sf"/>
</dbReference>
<evidence type="ECO:0008006" key="8">
    <source>
        <dbReference type="Google" id="ProtNLM"/>
    </source>
</evidence>
<evidence type="ECO:0000256" key="5">
    <source>
        <dbReference type="SAM" id="Phobius"/>
    </source>
</evidence>
<dbReference type="GO" id="GO:0016020">
    <property type="term" value="C:membrane"/>
    <property type="evidence" value="ECO:0007669"/>
    <property type="project" value="UniProtKB-SubCell"/>
</dbReference>
<reference evidence="6 7" key="1">
    <citation type="submission" date="2019-02" db="EMBL/GenBank/DDBJ databases">
        <title>Deep-cultivation of Planctomycetes and their phenomic and genomic characterization uncovers novel biology.</title>
        <authorList>
            <person name="Wiegand S."/>
            <person name="Jogler M."/>
            <person name="Boedeker C."/>
            <person name="Pinto D."/>
            <person name="Vollmers J."/>
            <person name="Rivas-Marin E."/>
            <person name="Kohn T."/>
            <person name="Peeters S.H."/>
            <person name="Heuer A."/>
            <person name="Rast P."/>
            <person name="Oberbeckmann S."/>
            <person name="Bunk B."/>
            <person name="Jeske O."/>
            <person name="Meyerdierks A."/>
            <person name="Storesund J.E."/>
            <person name="Kallscheuer N."/>
            <person name="Luecker S."/>
            <person name="Lage O.M."/>
            <person name="Pohl T."/>
            <person name="Merkel B.J."/>
            <person name="Hornburger P."/>
            <person name="Mueller R.-W."/>
            <person name="Bruemmer F."/>
            <person name="Labrenz M."/>
            <person name="Spormann A.M."/>
            <person name="Op Den Camp H."/>
            <person name="Overmann J."/>
            <person name="Amann R."/>
            <person name="Jetten M.S.M."/>
            <person name="Mascher T."/>
            <person name="Medema M.H."/>
            <person name="Devos D.P."/>
            <person name="Kaster A.-K."/>
            <person name="Ovreas L."/>
            <person name="Rohde M."/>
            <person name="Galperin M.Y."/>
            <person name="Jogler C."/>
        </authorList>
    </citation>
    <scope>NUCLEOTIDE SEQUENCE [LARGE SCALE GENOMIC DNA]</scope>
    <source>
        <strain evidence="6 7">KOR34</strain>
    </source>
</reference>
<dbReference type="Proteomes" id="UP000316714">
    <property type="component" value="Unassembled WGS sequence"/>
</dbReference>
<keyword evidence="3 5" id="KW-1133">Transmembrane helix</keyword>
<sequence>MPHVTLALILGQVLVFLAANTQQSDVLLRVDLNRDLVLQGEWWRVITYVFTPPGMSLLWAAIFWWVFYMMGTALENTWGTFRYNLYLLVGWLGSTIAGVAIPQTMPENLFLQLSVFFAFARLYPDYQFLLFFIIPIKVKWLALFQAVMYAVLVITGDWPTRVLVLSSLMNYLLFFGAGHIADLRADARRKSYQAKAKPAGRLRHACAVCGRNSEEEPGVAFRYCSKCAGGVCYCPDHLHDHEHVAAE</sequence>
<dbReference type="EMBL" id="SIHJ01000004">
    <property type="protein sequence ID" value="TWT31170.1"/>
    <property type="molecule type" value="Genomic_DNA"/>
</dbReference>
<evidence type="ECO:0000256" key="2">
    <source>
        <dbReference type="ARBA" id="ARBA00022692"/>
    </source>
</evidence>
<proteinExistence type="predicted"/>
<evidence type="ECO:0000256" key="1">
    <source>
        <dbReference type="ARBA" id="ARBA00004141"/>
    </source>
</evidence>
<feature type="transmembrane region" description="Helical" evidence="5">
    <location>
        <begin position="162"/>
        <end position="181"/>
    </location>
</feature>
<organism evidence="6 7">
    <name type="scientific">Posidoniimonas corsicana</name>
    <dbReference type="NCBI Taxonomy" id="1938618"/>
    <lineage>
        <taxon>Bacteria</taxon>
        <taxon>Pseudomonadati</taxon>
        <taxon>Planctomycetota</taxon>
        <taxon>Planctomycetia</taxon>
        <taxon>Pirellulales</taxon>
        <taxon>Lacipirellulaceae</taxon>
        <taxon>Posidoniimonas</taxon>
    </lineage>
</organism>